<name>A0A4Y6REE7_9BURK</name>
<feature type="transmembrane region" description="Helical" evidence="2">
    <location>
        <begin position="383"/>
        <end position="404"/>
    </location>
</feature>
<reference evidence="3 4" key="1">
    <citation type="submission" date="2019-06" db="EMBL/GenBank/DDBJ databases">
        <title>Complete genome sequence of Janthinobacterium sp. SNU WT3 isolated from diseased rainbow trout.</title>
        <authorList>
            <person name="Oh W.T."/>
            <person name="Park S.C."/>
        </authorList>
    </citation>
    <scope>NUCLEOTIDE SEQUENCE [LARGE SCALE GENOMIC DNA]</scope>
    <source>
        <strain evidence="3 4">SNU WT3</strain>
    </source>
</reference>
<keyword evidence="2" id="KW-0472">Membrane</keyword>
<proteinExistence type="predicted"/>
<gene>
    <name evidence="3" type="ORF">FJQ89_13905</name>
</gene>
<feature type="transmembrane region" description="Helical" evidence="2">
    <location>
        <begin position="37"/>
        <end position="56"/>
    </location>
</feature>
<keyword evidence="2" id="KW-1133">Transmembrane helix</keyword>
<protein>
    <submittedName>
        <fullName evidence="3">Lipopolysaccharide biosynthesis protein</fullName>
    </submittedName>
</protein>
<evidence type="ECO:0000256" key="2">
    <source>
        <dbReference type="SAM" id="Phobius"/>
    </source>
</evidence>
<sequence length="417" mass="46799">MKHLDELQQDDHQHIYYDESETKLSDLLLPLWHARKLIIGVTLGATVIGGIGSVILSKYKSEGFLQFGGAIPLQKKNKDPKDSKETEPPTGIAISDYKRYAAAFNSAERFAEYTQEDKLTNAPEVIQLRKTFASREGISARIEPIYSFTKLDAKELGGGSKDSDSNVIGLRINYASASPEGAQKAVGLLGTYAMDTIVYLIYSDALRFKHAEMNTKITELENDIISSNEKQEQYKRKGNNLKQIITRYPDSANQATRQVVTVTEESARYLSPVAQLMSSEVEFAEASEAILKAKREQQQYKLLREYYDRVKVLLDSTKSGETILRGLEPIKHAVFKDKNMEDEAIRQVFNKLTIENQSALNLYLDKSRFIAGPSLPENRTEPLSLVLVFSALLGLLATGCFVLVRNWLKKNSTQIEG</sequence>
<dbReference type="EMBL" id="CP041185">
    <property type="protein sequence ID" value="QDG71392.1"/>
    <property type="molecule type" value="Genomic_DNA"/>
</dbReference>
<dbReference type="Proteomes" id="UP000316665">
    <property type="component" value="Chromosome"/>
</dbReference>
<accession>A0A4Y6REE7</accession>
<dbReference type="OrthoDB" id="8707700at2"/>
<dbReference type="AlphaFoldDB" id="A0A4Y6REE7"/>
<organism evidence="3 4">
    <name type="scientific">Janthinobacterium tructae</name>
    <dbReference type="NCBI Taxonomy" id="2590869"/>
    <lineage>
        <taxon>Bacteria</taxon>
        <taxon>Pseudomonadati</taxon>
        <taxon>Pseudomonadota</taxon>
        <taxon>Betaproteobacteria</taxon>
        <taxon>Burkholderiales</taxon>
        <taxon>Oxalobacteraceae</taxon>
        <taxon>Janthinobacterium</taxon>
    </lineage>
</organism>
<keyword evidence="2" id="KW-0812">Transmembrane</keyword>
<keyword evidence="4" id="KW-1185">Reference proteome</keyword>
<evidence type="ECO:0000313" key="4">
    <source>
        <dbReference type="Proteomes" id="UP000316665"/>
    </source>
</evidence>
<evidence type="ECO:0000256" key="1">
    <source>
        <dbReference type="SAM" id="Coils"/>
    </source>
</evidence>
<keyword evidence="1" id="KW-0175">Coiled coil</keyword>
<dbReference type="RefSeq" id="WP_141170600.1">
    <property type="nucleotide sequence ID" value="NZ_CP041185.1"/>
</dbReference>
<dbReference type="KEGG" id="jas:FJQ89_13905"/>
<evidence type="ECO:0000313" key="3">
    <source>
        <dbReference type="EMBL" id="QDG71392.1"/>
    </source>
</evidence>
<feature type="coiled-coil region" evidence="1">
    <location>
        <begin position="210"/>
        <end position="237"/>
    </location>
</feature>